<name>A0ABU8Q541_9SPHN</name>
<keyword evidence="1" id="KW-0240">DNA-directed RNA polymerase</keyword>
<evidence type="ECO:0000313" key="12">
    <source>
        <dbReference type="Proteomes" id="UP001380365"/>
    </source>
</evidence>
<dbReference type="Proteomes" id="UP001380365">
    <property type="component" value="Unassembled WGS sequence"/>
</dbReference>
<evidence type="ECO:0000256" key="4">
    <source>
        <dbReference type="ARBA" id="ARBA00022695"/>
    </source>
</evidence>
<accession>A0ABU8Q541</accession>
<protein>
    <submittedName>
        <fullName evidence="11">CHC2 zinc finger domain-containing protein</fullName>
    </submittedName>
</protein>
<dbReference type="Pfam" id="PF01807">
    <property type="entry name" value="Zn_ribbon_DnaG"/>
    <property type="match status" value="1"/>
</dbReference>
<keyword evidence="6" id="KW-0479">Metal-binding</keyword>
<keyword evidence="3" id="KW-0808">Transferase</keyword>
<dbReference type="InterPro" id="IPR055570">
    <property type="entry name" value="DUF7146"/>
</dbReference>
<dbReference type="RefSeq" id="WP_132883721.1">
    <property type="nucleotide sequence ID" value="NZ_JBBGZA010000001.1"/>
</dbReference>
<dbReference type="InterPro" id="IPR050219">
    <property type="entry name" value="DnaG_primase"/>
</dbReference>
<evidence type="ECO:0000256" key="2">
    <source>
        <dbReference type="ARBA" id="ARBA00022515"/>
    </source>
</evidence>
<evidence type="ECO:0000256" key="5">
    <source>
        <dbReference type="ARBA" id="ARBA00022705"/>
    </source>
</evidence>
<reference evidence="11 12" key="1">
    <citation type="submission" date="2023-12" db="EMBL/GenBank/DDBJ databases">
        <title>Gut-associated functions are favored during microbiome assembly across C. elegans life.</title>
        <authorList>
            <person name="Zimmermann J."/>
        </authorList>
    </citation>
    <scope>NUCLEOTIDE SEQUENCE [LARGE SCALE GENOMIC DNA]</scope>
    <source>
        <strain evidence="11 12">JUb134</strain>
    </source>
</reference>
<dbReference type="Pfam" id="PF13362">
    <property type="entry name" value="Toprim_3"/>
    <property type="match status" value="1"/>
</dbReference>
<feature type="domain" description="Zinc finger CHC2-type" evidence="10">
    <location>
        <begin position="49"/>
        <end position="103"/>
    </location>
</feature>
<keyword evidence="7" id="KW-0863">Zinc-finger</keyword>
<keyword evidence="4" id="KW-0548">Nucleotidyltransferase</keyword>
<dbReference type="PANTHER" id="PTHR30313:SF2">
    <property type="entry name" value="DNA PRIMASE"/>
    <property type="match status" value="1"/>
</dbReference>
<dbReference type="PANTHER" id="PTHR30313">
    <property type="entry name" value="DNA PRIMASE"/>
    <property type="match status" value="1"/>
</dbReference>
<gene>
    <name evidence="11" type="ORF">WH159_09880</name>
</gene>
<evidence type="ECO:0000256" key="1">
    <source>
        <dbReference type="ARBA" id="ARBA00022478"/>
    </source>
</evidence>
<dbReference type="InterPro" id="IPR006171">
    <property type="entry name" value="TOPRIM_dom"/>
</dbReference>
<evidence type="ECO:0000256" key="8">
    <source>
        <dbReference type="ARBA" id="ARBA00022833"/>
    </source>
</evidence>
<dbReference type="Pfam" id="PF23639">
    <property type="entry name" value="DUF7146"/>
    <property type="match status" value="1"/>
</dbReference>
<dbReference type="InterPro" id="IPR002694">
    <property type="entry name" value="Znf_CHC2"/>
</dbReference>
<organism evidence="11 12">
    <name type="scientific">Sphingomonas molluscorum</name>
    <dbReference type="NCBI Taxonomy" id="418184"/>
    <lineage>
        <taxon>Bacteria</taxon>
        <taxon>Pseudomonadati</taxon>
        <taxon>Pseudomonadota</taxon>
        <taxon>Alphaproteobacteria</taxon>
        <taxon>Sphingomonadales</taxon>
        <taxon>Sphingomonadaceae</taxon>
        <taxon>Sphingomonas</taxon>
    </lineage>
</organism>
<comment type="caution">
    <text evidence="11">The sequence shown here is derived from an EMBL/GenBank/DDBJ whole genome shotgun (WGS) entry which is preliminary data.</text>
</comment>
<evidence type="ECO:0000313" key="11">
    <source>
        <dbReference type="EMBL" id="MEJ5094844.1"/>
    </source>
</evidence>
<evidence type="ECO:0000256" key="6">
    <source>
        <dbReference type="ARBA" id="ARBA00022723"/>
    </source>
</evidence>
<evidence type="ECO:0000256" key="7">
    <source>
        <dbReference type="ARBA" id="ARBA00022771"/>
    </source>
</evidence>
<keyword evidence="9" id="KW-0804">Transcription</keyword>
<keyword evidence="12" id="KW-1185">Reference proteome</keyword>
<dbReference type="SUPFAM" id="SSF57783">
    <property type="entry name" value="Zinc beta-ribbon"/>
    <property type="match status" value="1"/>
</dbReference>
<dbReference type="EMBL" id="JBBGZA010000001">
    <property type="protein sequence ID" value="MEJ5094844.1"/>
    <property type="molecule type" value="Genomic_DNA"/>
</dbReference>
<proteinExistence type="predicted"/>
<keyword evidence="2" id="KW-0639">Primosome</keyword>
<evidence type="ECO:0000256" key="3">
    <source>
        <dbReference type="ARBA" id="ARBA00022679"/>
    </source>
</evidence>
<evidence type="ECO:0000256" key="9">
    <source>
        <dbReference type="ARBA" id="ARBA00023163"/>
    </source>
</evidence>
<dbReference type="InterPro" id="IPR036977">
    <property type="entry name" value="DNA_primase_Znf_CHC2"/>
</dbReference>
<dbReference type="SMART" id="SM00400">
    <property type="entry name" value="ZnF_CHCC"/>
    <property type="match status" value="1"/>
</dbReference>
<keyword evidence="5" id="KW-0235">DNA replication</keyword>
<keyword evidence="8" id="KW-0862">Zinc</keyword>
<evidence type="ECO:0000259" key="10">
    <source>
        <dbReference type="SMART" id="SM00400"/>
    </source>
</evidence>
<sequence length="326" mass="34989">MRANAWTAGLPARYVRPDGSIDTGKLKAEVSIAEVAAEATDLVQVGTEMRGLCPFHDENTASFFLNDSKGVYFCHGCAAHGDTIDLFSRLRKVDFPEACKALAGAETRPVTIADGKADAAAKAANRARARDEWRTAGPVDGTVAETYLLSRAIGYSVPSTIRFGRTPRYWNDDGSPGPRHSAMIAGAQDADGRIVGIQRTYLDREGRKMRGGSPRLSLGRVRGTALRLGPVMPKIMLASAVEDALSLRLMFPGATVWSAFGDANLQHVEMPRGIWHVTVCGDADESGRAAVAAAREALGRKGIQTGELFPHGGAKDFNEEWVLLHA</sequence>
<dbReference type="Gene3D" id="3.90.580.10">
    <property type="entry name" value="Zinc finger, CHC2-type domain"/>
    <property type="match status" value="1"/>
</dbReference>